<dbReference type="Proteomes" id="UP000002964">
    <property type="component" value="Unassembled WGS sequence"/>
</dbReference>
<dbReference type="GO" id="GO:0004113">
    <property type="term" value="F:2',3'-cyclic-nucleotide 3'-phosphodiesterase activity"/>
    <property type="evidence" value="ECO:0007669"/>
    <property type="project" value="InterPro"/>
</dbReference>
<dbReference type="eggNOG" id="COG1514">
    <property type="taxonomic scope" value="Bacteria"/>
</dbReference>
<feature type="active site" description="Proton acceptor" evidence="2">
    <location>
        <position position="127"/>
    </location>
</feature>
<dbReference type="InterPro" id="IPR009097">
    <property type="entry name" value="Cyclic_Pdiesterase"/>
</dbReference>
<evidence type="ECO:0000313" key="4">
    <source>
        <dbReference type="Proteomes" id="UP000002964"/>
    </source>
</evidence>
<keyword evidence="1 2" id="KW-0378">Hydrolase</keyword>
<dbReference type="HAMAP" id="MF_01940">
    <property type="entry name" value="RNA_CPDase"/>
    <property type="match status" value="1"/>
</dbReference>
<evidence type="ECO:0000256" key="1">
    <source>
        <dbReference type="ARBA" id="ARBA00022801"/>
    </source>
</evidence>
<dbReference type="HOGENOM" id="CLU_081251_0_1_6"/>
<comment type="similarity">
    <text evidence="2">Belongs to the 2H phosphoesterase superfamily. ThpR family.</text>
</comment>
<gene>
    <name evidence="3" type="ORF">Thi970DRAFT_00038</name>
</gene>
<dbReference type="EMBL" id="JH603163">
    <property type="protein sequence ID" value="EIC23903.1"/>
    <property type="molecule type" value="Genomic_DNA"/>
</dbReference>
<protein>
    <recommendedName>
        <fullName evidence="2">RNA 2',3'-cyclic phosphodiesterase</fullName>
        <shortName evidence="2">RNA 2',3'-CPDase</shortName>
        <ecNumber evidence="2">3.1.4.58</ecNumber>
    </recommendedName>
</protein>
<dbReference type="PANTHER" id="PTHR35561">
    <property type="entry name" value="RNA 2',3'-CYCLIC PHOSPHODIESTERASE"/>
    <property type="match status" value="1"/>
</dbReference>
<keyword evidence="3" id="KW-0436">Ligase</keyword>
<evidence type="ECO:0000256" key="2">
    <source>
        <dbReference type="HAMAP-Rule" id="MF_01940"/>
    </source>
</evidence>
<dbReference type="SUPFAM" id="SSF55144">
    <property type="entry name" value="LigT-like"/>
    <property type="match status" value="1"/>
</dbReference>
<reference evidence="3 4" key="2">
    <citation type="submission" date="2011-11" db="EMBL/GenBank/DDBJ databases">
        <authorList>
            <consortium name="US DOE Joint Genome Institute"/>
            <person name="Lucas S."/>
            <person name="Han J."/>
            <person name="Lapidus A."/>
            <person name="Cheng J.-F."/>
            <person name="Goodwin L."/>
            <person name="Pitluck S."/>
            <person name="Peters L."/>
            <person name="Ovchinnikova G."/>
            <person name="Zhang X."/>
            <person name="Detter J.C."/>
            <person name="Han C."/>
            <person name="Tapia R."/>
            <person name="Land M."/>
            <person name="Hauser L."/>
            <person name="Kyrpides N."/>
            <person name="Ivanova N."/>
            <person name="Pagani I."/>
            <person name="Vogl K."/>
            <person name="Liu Z."/>
            <person name="Overmann J."/>
            <person name="Frigaard N.-U."/>
            <person name="Bryant D."/>
            <person name="Woyke T."/>
        </authorList>
    </citation>
    <scope>NUCLEOTIDE SEQUENCE [LARGE SCALE GENOMIC DNA]</scope>
    <source>
        <strain evidence="3 4">970</strain>
    </source>
</reference>
<dbReference type="EC" id="3.1.4.58" evidence="2"/>
<dbReference type="RefSeq" id="WP_009146526.1">
    <property type="nucleotide sequence ID" value="NZ_CP121471.1"/>
</dbReference>
<dbReference type="NCBIfam" id="TIGR02258">
    <property type="entry name" value="2_5_ligase"/>
    <property type="match status" value="1"/>
</dbReference>
<dbReference type="PANTHER" id="PTHR35561:SF1">
    <property type="entry name" value="RNA 2',3'-CYCLIC PHOSPHODIESTERASE"/>
    <property type="match status" value="1"/>
</dbReference>
<organism evidence="3 4">
    <name type="scientific">Thiorhodovibrio frisius</name>
    <dbReference type="NCBI Taxonomy" id="631362"/>
    <lineage>
        <taxon>Bacteria</taxon>
        <taxon>Pseudomonadati</taxon>
        <taxon>Pseudomonadota</taxon>
        <taxon>Gammaproteobacteria</taxon>
        <taxon>Chromatiales</taxon>
        <taxon>Chromatiaceae</taxon>
        <taxon>Thiorhodovibrio</taxon>
    </lineage>
</organism>
<dbReference type="AlphaFoldDB" id="H8YVG3"/>
<dbReference type="Pfam" id="PF13563">
    <property type="entry name" value="2_5_RNA_ligase2"/>
    <property type="match status" value="1"/>
</dbReference>
<evidence type="ECO:0000313" key="3">
    <source>
        <dbReference type="EMBL" id="EIC23903.1"/>
    </source>
</evidence>
<reference evidence="4" key="1">
    <citation type="submission" date="2011-06" db="EMBL/GenBank/DDBJ databases">
        <authorList>
            <consortium name="US DOE Joint Genome Institute (JGI-PGF)"/>
            <person name="Lucas S."/>
            <person name="Han J."/>
            <person name="Lapidus A."/>
            <person name="Cheng J.-F."/>
            <person name="Goodwin L."/>
            <person name="Pitluck S."/>
            <person name="Peters L."/>
            <person name="Land M.L."/>
            <person name="Hauser L."/>
            <person name="Vogl K."/>
            <person name="Liu Z."/>
            <person name="Overmann J."/>
            <person name="Frigaard N.-U."/>
            <person name="Bryant D.A."/>
            <person name="Woyke T.J."/>
        </authorList>
    </citation>
    <scope>NUCLEOTIDE SEQUENCE [LARGE SCALE GENOMIC DNA]</scope>
    <source>
        <strain evidence="4">970</strain>
    </source>
</reference>
<comment type="catalytic activity">
    <reaction evidence="2">
        <text>a 3'-end 2',3'-cyclophospho-ribonucleotide-RNA + H2O = a 3'-end 2'-phospho-ribonucleotide-RNA + H(+)</text>
        <dbReference type="Rhea" id="RHEA:11828"/>
        <dbReference type="Rhea" id="RHEA-COMP:10464"/>
        <dbReference type="Rhea" id="RHEA-COMP:17353"/>
        <dbReference type="ChEBI" id="CHEBI:15377"/>
        <dbReference type="ChEBI" id="CHEBI:15378"/>
        <dbReference type="ChEBI" id="CHEBI:83064"/>
        <dbReference type="ChEBI" id="CHEBI:173113"/>
        <dbReference type="EC" id="3.1.4.58"/>
    </reaction>
</comment>
<comment type="function">
    <text evidence="2">Hydrolyzes RNA 2',3'-cyclic phosphodiester to an RNA 2'-phosphomonoester.</text>
</comment>
<dbReference type="STRING" id="631362.Thi970DRAFT_00038"/>
<feature type="short sequence motif" description="HXTX 1" evidence="2">
    <location>
        <begin position="40"/>
        <end position="43"/>
    </location>
</feature>
<dbReference type="Gene3D" id="3.90.1140.10">
    <property type="entry name" value="Cyclic phosphodiesterase"/>
    <property type="match status" value="1"/>
</dbReference>
<dbReference type="OrthoDB" id="7061261at2"/>
<proteinExistence type="inferred from homology"/>
<feature type="active site" description="Proton donor" evidence="2">
    <location>
        <position position="40"/>
    </location>
</feature>
<keyword evidence="4" id="KW-1185">Reference proteome</keyword>
<dbReference type="InterPro" id="IPR004175">
    <property type="entry name" value="RNA_CPDase"/>
</dbReference>
<feature type="short sequence motif" description="HXTX 2" evidence="2">
    <location>
        <begin position="127"/>
        <end position="130"/>
    </location>
</feature>
<dbReference type="GO" id="GO:0016874">
    <property type="term" value="F:ligase activity"/>
    <property type="evidence" value="ECO:0007669"/>
    <property type="project" value="UniProtKB-KW"/>
</dbReference>
<accession>H8YVG3</accession>
<sequence>MRLFVAAPLPGFLIEDLQVLRRSLQSAGLKARWVPPGNMHLTLKFLGEVGSQQLPSLGDTIRAAVTSIPPITLVAKGIGGFPSLRHCRVLWVGLDGETQRLIALQQRLSGKLQSLGFPRERRAYHPHLTLARTRLPLDARHWTAPFADWTSQTMTIDQLALFASTLKPTGAEYRCLHRATLTGQIHP</sequence>
<name>H8YVG3_9GAMM</name>
<dbReference type="GO" id="GO:0008664">
    <property type="term" value="F:RNA 2',3'-cyclic 3'-phosphodiesterase activity"/>
    <property type="evidence" value="ECO:0007669"/>
    <property type="project" value="UniProtKB-EC"/>
</dbReference>